<dbReference type="AlphaFoldDB" id="A0AAD6MPZ1"/>
<comment type="similarity">
    <text evidence="1 3">Belongs to the type-B carboxylesterase/lipase family.</text>
</comment>
<keyword evidence="6" id="KW-1185">Reference proteome</keyword>
<reference evidence="5" key="2">
    <citation type="submission" date="2023-01" db="EMBL/GenBank/DDBJ databases">
        <authorList>
            <person name="Petersen C."/>
        </authorList>
    </citation>
    <scope>NUCLEOTIDE SEQUENCE</scope>
    <source>
        <strain evidence="5">IBT 17514</strain>
    </source>
</reference>
<dbReference type="EMBL" id="JAQJAN010000023">
    <property type="protein sequence ID" value="KAJ5703264.1"/>
    <property type="molecule type" value="Genomic_DNA"/>
</dbReference>
<proteinExistence type="inferred from homology"/>
<evidence type="ECO:0000313" key="6">
    <source>
        <dbReference type="Proteomes" id="UP001215712"/>
    </source>
</evidence>
<evidence type="ECO:0000256" key="1">
    <source>
        <dbReference type="ARBA" id="ARBA00005964"/>
    </source>
</evidence>
<keyword evidence="3" id="KW-0732">Signal</keyword>
<comment type="caution">
    <text evidence="5">The sequence shown here is derived from an EMBL/GenBank/DDBJ whole genome shotgun (WGS) entry which is preliminary data.</text>
</comment>
<protein>
    <recommendedName>
        <fullName evidence="3">Carboxylic ester hydrolase</fullName>
        <ecNumber evidence="3">3.1.1.-</ecNumber>
    </recommendedName>
</protein>
<dbReference type="EC" id="3.1.1.-" evidence="3"/>
<feature type="chain" id="PRO_5041766002" description="Carboxylic ester hydrolase" evidence="3">
    <location>
        <begin position="20"/>
        <end position="530"/>
    </location>
</feature>
<dbReference type="InterPro" id="IPR050309">
    <property type="entry name" value="Type-B_Carboxylest/Lipase"/>
</dbReference>
<dbReference type="GO" id="GO:0017000">
    <property type="term" value="P:antibiotic biosynthetic process"/>
    <property type="evidence" value="ECO:0007669"/>
    <property type="project" value="UniProtKB-ARBA"/>
</dbReference>
<keyword evidence="2 3" id="KW-0378">Hydrolase</keyword>
<dbReference type="InterPro" id="IPR019826">
    <property type="entry name" value="Carboxylesterase_B_AS"/>
</dbReference>
<dbReference type="Gene3D" id="3.40.50.1820">
    <property type="entry name" value="alpha/beta hydrolase"/>
    <property type="match status" value="1"/>
</dbReference>
<dbReference type="Pfam" id="PF00135">
    <property type="entry name" value="COesterase"/>
    <property type="match status" value="1"/>
</dbReference>
<dbReference type="SUPFAM" id="SSF53474">
    <property type="entry name" value="alpha/beta-Hydrolases"/>
    <property type="match status" value="1"/>
</dbReference>
<sequence>MRHNALPVAALGLVPLASAALYDTVIDTKYGSVQGYPAFNSTNTGNLTHWKDITVWKGIPFAATTGGQNRWKEPQPASSWNGTLDARNWGNICPSATNSADGFTIDEDCLNLNIWSPANSTDAKLPVVMWSYPAESTAADALFDGGGMADKGIVFVNYNYRTGPFGWLAHSELSAEFEKVTGSNSSGNWGMLDQFGALKWIHENIADFGGDPNHITVQGQSAGSAATQHILYSNLTKGLIVGAIIESGVRDPHDPLCTSLAEAYATLDTALDKGVTYLNNLNVSSIAEARELTMEELLNGATGSTEATTIMFEAVLDYYAMPDTYLNILKKGLAHDVPVITGNNKDENGATYGLDISLEQYYEDVNETYSGVWIDRFLELYPANDSTTASGAYNSMFTDRSKVGTWFWTQLWYSAKSPKVWNYFWDHAPPGQDQGAYHESEINYVLNNLYATDKPWKAEDYVIAKKMNDYWANFIKTGNPNGADTTVEWPAVSTTKRTVQHVGDGWGPIPIAWSKKVALYKDWFATLVAY</sequence>
<evidence type="ECO:0000259" key="4">
    <source>
        <dbReference type="Pfam" id="PF00135"/>
    </source>
</evidence>
<evidence type="ECO:0000256" key="3">
    <source>
        <dbReference type="RuleBase" id="RU361235"/>
    </source>
</evidence>
<dbReference type="PROSITE" id="PS00122">
    <property type="entry name" value="CARBOXYLESTERASE_B_1"/>
    <property type="match status" value="1"/>
</dbReference>
<organism evidence="5 6">
    <name type="scientific">Penicillium malachiteum</name>
    <dbReference type="NCBI Taxonomy" id="1324776"/>
    <lineage>
        <taxon>Eukaryota</taxon>
        <taxon>Fungi</taxon>
        <taxon>Dikarya</taxon>
        <taxon>Ascomycota</taxon>
        <taxon>Pezizomycotina</taxon>
        <taxon>Eurotiomycetes</taxon>
        <taxon>Eurotiomycetidae</taxon>
        <taxon>Eurotiales</taxon>
        <taxon>Aspergillaceae</taxon>
        <taxon>Penicillium</taxon>
    </lineage>
</organism>
<dbReference type="InterPro" id="IPR002018">
    <property type="entry name" value="CarbesteraseB"/>
</dbReference>
<feature type="signal peptide" evidence="3">
    <location>
        <begin position="1"/>
        <end position="19"/>
    </location>
</feature>
<feature type="domain" description="Carboxylesterase type B" evidence="4">
    <location>
        <begin position="23"/>
        <end position="501"/>
    </location>
</feature>
<dbReference type="Proteomes" id="UP001215712">
    <property type="component" value="Unassembled WGS sequence"/>
</dbReference>
<gene>
    <name evidence="5" type="ORF">N7493_011653</name>
</gene>
<evidence type="ECO:0000256" key="2">
    <source>
        <dbReference type="ARBA" id="ARBA00022801"/>
    </source>
</evidence>
<evidence type="ECO:0000313" key="5">
    <source>
        <dbReference type="EMBL" id="KAJ5703264.1"/>
    </source>
</evidence>
<dbReference type="GO" id="GO:0016787">
    <property type="term" value="F:hydrolase activity"/>
    <property type="evidence" value="ECO:0007669"/>
    <property type="project" value="UniProtKB-KW"/>
</dbReference>
<accession>A0AAD6MPZ1</accession>
<dbReference type="PANTHER" id="PTHR11559">
    <property type="entry name" value="CARBOXYLESTERASE"/>
    <property type="match status" value="1"/>
</dbReference>
<name>A0AAD6MPZ1_9EURO</name>
<reference evidence="5" key="1">
    <citation type="journal article" date="2023" name="IMA Fungus">
        <title>Comparative genomic study of the Penicillium genus elucidates a diverse pangenome and 15 lateral gene transfer events.</title>
        <authorList>
            <person name="Petersen C."/>
            <person name="Sorensen T."/>
            <person name="Nielsen M.R."/>
            <person name="Sondergaard T.E."/>
            <person name="Sorensen J.L."/>
            <person name="Fitzpatrick D.A."/>
            <person name="Frisvad J.C."/>
            <person name="Nielsen K.L."/>
        </authorList>
    </citation>
    <scope>NUCLEOTIDE SEQUENCE</scope>
    <source>
        <strain evidence="5">IBT 17514</strain>
    </source>
</reference>
<dbReference type="GO" id="GO:0072330">
    <property type="term" value="P:monocarboxylic acid biosynthetic process"/>
    <property type="evidence" value="ECO:0007669"/>
    <property type="project" value="UniProtKB-ARBA"/>
</dbReference>
<dbReference type="InterPro" id="IPR029058">
    <property type="entry name" value="AB_hydrolase_fold"/>
</dbReference>